<evidence type="ECO:0000313" key="1">
    <source>
        <dbReference type="EMBL" id="BAE88675.1"/>
    </source>
</evidence>
<dbReference type="EMBL" id="AB171612">
    <property type="protein sequence ID" value="BAE88675.1"/>
    <property type="molecule type" value="mRNA"/>
</dbReference>
<proteinExistence type="evidence at transcript level"/>
<reference evidence="1" key="1">
    <citation type="journal article" date="2007" name="PLoS Biol.">
        <title>Rate of evolution in brain-expressed genes in humans and other primates.</title>
        <authorList>
            <person name="Wang H.-Y."/>
            <person name="Chien H.-C."/>
            <person name="Osada N."/>
            <person name="Hashimoto K."/>
            <person name="Sugano S."/>
            <person name="Gojobori T."/>
            <person name="Chou C.-K."/>
            <person name="Tsai S.-F."/>
            <person name="Wu C.-I."/>
            <person name="Shen C.-K.J."/>
        </authorList>
    </citation>
    <scope>NUCLEOTIDE SEQUENCE</scope>
</reference>
<sequence>MIWPLPTSLSKRISYHSLALTLNPTLINSQQLLTHLALTSCRAVLSASTAVLQMHPFST</sequence>
<name>I7GAM7_MACFA</name>
<dbReference type="AlphaFoldDB" id="I7GAM7"/>
<organism evidence="1">
    <name type="scientific">Macaca fascicularis</name>
    <name type="common">Crab-eating macaque</name>
    <name type="synonym">Cynomolgus monkey</name>
    <dbReference type="NCBI Taxonomy" id="9541"/>
    <lineage>
        <taxon>Eukaryota</taxon>
        <taxon>Metazoa</taxon>
        <taxon>Chordata</taxon>
        <taxon>Craniata</taxon>
        <taxon>Vertebrata</taxon>
        <taxon>Euteleostomi</taxon>
        <taxon>Mammalia</taxon>
        <taxon>Eutheria</taxon>
        <taxon>Euarchontoglires</taxon>
        <taxon>Primates</taxon>
        <taxon>Haplorrhini</taxon>
        <taxon>Catarrhini</taxon>
        <taxon>Cercopithecidae</taxon>
        <taxon>Cercopithecinae</taxon>
        <taxon>Macaca</taxon>
    </lineage>
</organism>
<accession>I7GAM7</accession>
<protein>
    <submittedName>
        <fullName evidence="1">Macaca fascicularis brain cDNA clone: QflA-17448, similar to human hypothetical gene supported by AK123449; BX641014(LOC401155), mRNA, RefSeq: XM_379276.1</fullName>
    </submittedName>
</protein>